<gene>
    <name evidence="2" type="ORF">E4U42_000431</name>
</gene>
<dbReference type="InterPro" id="IPR009688">
    <property type="entry name" value="FAM210A/B-like_dom"/>
</dbReference>
<proteinExistence type="predicted"/>
<dbReference type="Proteomes" id="UP000811619">
    <property type="component" value="Unassembled WGS sequence"/>
</dbReference>
<sequence>MFRAAFGLRSQSMHNGTAWTSRWAQRTFNSTKSGIGEVQIQQQQSRRLYLHSLQGTTRTPTSRPGLTLARSQRRGFRFSSWRRHTTQNGTQENLSLSQKLKRLSKEYGWSAVGVYLALSVLDFPFCKVEHYVVSSVSQFIPQIIRQTWHEYWHSKNTEVETLGNDEISDKAEMAGWGVAEAQQHHKEEASTYITSQHGSNL</sequence>
<evidence type="ECO:0000259" key="1">
    <source>
        <dbReference type="Pfam" id="PF06916"/>
    </source>
</evidence>
<feature type="domain" description="DUF1279" evidence="1">
    <location>
        <begin position="98"/>
        <end position="135"/>
    </location>
</feature>
<keyword evidence="3" id="KW-1185">Reference proteome</keyword>
<dbReference type="AlphaFoldDB" id="A0A8K0NIG0"/>
<accession>A0A8K0NIG0</accession>
<dbReference type="OrthoDB" id="426386at2759"/>
<dbReference type="Pfam" id="PF06916">
    <property type="entry name" value="FAM210A-B_dom"/>
    <property type="match status" value="1"/>
</dbReference>
<evidence type="ECO:0000313" key="2">
    <source>
        <dbReference type="EMBL" id="KAG5928561.1"/>
    </source>
</evidence>
<organism evidence="2 3">
    <name type="scientific">Claviceps africana</name>
    <dbReference type="NCBI Taxonomy" id="83212"/>
    <lineage>
        <taxon>Eukaryota</taxon>
        <taxon>Fungi</taxon>
        <taxon>Dikarya</taxon>
        <taxon>Ascomycota</taxon>
        <taxon>Pezizomycotina</taxon>
        <taxon>Sordariomycetes</taxon>
        <taxon>Hypocreomycetidae</taxon>
        <taxon>Hypocreales</taxon>
        <taxon>Clavicipitaceae</taxon>
        <taxon>Claviceps</taxon>
    </lineage>
</organism>
<evidence type="ECO:0000313" key="3">
    <source>
        <dbReference type="Proteomes" id="UP000811619"/>
    </source>
</evidence>
<dbReference type="EMBL" id="SRPY01000110">
    <property type="protein sequence ID" value="KAG5928561.1"/>
    <property type="molecule type" value="Genomic_DNA"/>
</dbReference>
<comment type="caution">
    <text evidence="2">The sequence shown here is derived from an EMBL/GenBank/DDBJ whole genome shotgun (WGS) entry which is preliminary data.</text>
</comment>
<reference evidence="2" key="1">
    <citation type="journal article" date="2020" name="bioRxiv">
        <title>Whole genome comparisons of ergot fungi reveals the divergence and evolution of species within the genus Claviceps are the result of varying mechanisms driving genome evolution and host range expansion.</title>
        <authorList>
            <person name="Wyka S.A."/>
            <person name="Mondo S.J."/>
            <person name="Liu M."/>
            <person name="Dettman J."/>
            <person name="Nalam V."/>
            <person name="Broders K.D."/>
        </authorList>
    </citation>
    <scope>NUCLEOTIDE SEQUENCE</scope>
    <source>
        <strain evidence="2">CCC 489</strain>
    </source>
</reference>
<name>A0A8K0NIG0_9HYPO</name>
<protein>
    <recommendedName>
        <fullName evidence="1">DUF1279 domain-containing protein</fullName>
    </recommendedName>
</protein>